<reference evidence="11" key="1">
    <citation type="submission" date="2018-08" db="EMBL/GenBank/DDBJ databases">
        <authorList>
            <person name="Zhang J."/>
            <person name="Du Z.-J."/>
        </authorList>
    </citation>
    <scope>NUCLEOTIDE SEQUENCE [LARGE SCALE GENOMIC DNA]</scope>
    <source>
        <strain evidence="11">KCTC 52655</strain>
    </source>
</reference>
<dbReference type="InterPro" id="IPR017850">
    <property type="entry name" value="Alkaline_phosphatase_core_sf"/>
</dbReference>
<dbReference type="GO" id="GO:0046872">
    <property type="term" value="F:metal ion binding"/>
    <property type="evidence" value="ECO:0007669"/>
    <property type="project" value="UniProtKB-KW"/>
</dbReference>
<organism evidence="10 11">
    <name type="scientific">Alteromonas aestuariivivens</name>
    <dbReference type="NCBI Taxonomy" id="1938339"/>
    <lineage>
        <taxon>Bacteria</taxon>
        <taxon>Pseudomonadati</taxon>
        <taxon>Pseudomonadota</taxon>
        <taxon>Gammaproteobacteria</taxon>
        <taxon>Alteromonadales</taxon>
        <taxon>Alteromonadaceae</taxon>
        <taxon>Alteromonas/Salinimonas group</taxon>
        <taxon>Alteromonas</taxon>
    </lineage>
</organism>
<keyword evidence="4 8" id="KW-0732">Signal</keyword>
<dbReference type="AlphaFoldDB" id="A0A3D8MFJ6"/>
<feature type="chain" id="PRO_5017712859" evidence="8">
    <location>
        <begin position="20"/>
        <end position="489"/>
    </location>
</feature>
<dbReference type="EMBL" id="QRHA01000001">
    <property type="protein sequence ID" value="RDV29351.1"/>
    <property type="molecule type" value="Genomic_DNA"/>
</dbReference>
<dbReference type="CDD" id="cd16030">
    <property type="entry name" value="iduronate-2-sulfatase"/>
    <property type="match status" value="1"/>
</dbReference>
<evidence type="ECO:0000256" key="8">
    <source>
        <dbReference type="SAM" id="SignalP"/>
    </source>
</evidence>
<evidence type="ECO:0000313" key="10">
    <source>
        <dbReference type="EMBL" id="RDV29351.1"/>
    </source>
</evidence>
<keyword evidence="3" id="KW-0479">Metal-binding</keyword>
<evidence type="ECO:0000256" key="6">
    <source>
        <dbReference type="ARBA" id="ARBA00022837"/>
    </source>
</evidence>
<evidence type="ECO:0000256" key="3">
    <source>
        <dbReference type="ARBA" id="ARBA00022723"/>
    </source>
</evidence>
<evidence type="ECO:0000256" key="2">
    <source>
        <dbReference type="ARBA" id="ARBA00008779"/>
    </source>
</evidence>
<name>A0A3D8MFJ6_9ALTE</name>
<comment type="caution">
    <text evidence="10">The sequence shown here is derived from an EMBL/GenBank/DDBJ whole genome shotgun (WGS) entry which is preliminary data.</text>
</comment>
<dbReference type="InterPro" id="IPR000917">
    <property type="entry name" value="Sulfatase_N"/>
</dbReference>
<dbReference type="OrthoDB" id="9803751at2"/>
<keyword evidence="11" id="KW-1185">Reference proteome</keyword>
<evidence type="ECO:0000256" key="4">
    <source>
        <dbReference type="ARBA" id="ARBA00022729"/>
    </source>
</evidence>
<dbReference type="SUPFAM" id="SSF53649">
    <property type="entry name" value="Alkaline phosphatase-like"/>
    <property type="match status" value="1"/>
</dbReference>
<sequence length="489" mass="55636">MKTLMLLIAGTLLTLSALANPPPPNILMISVDDLNHWVGHLGRNNQVRTPNIDKLAERGMSFHRAYAPSAICNATRTAMMSGMRPSTTGVYENGRDWRSIIGPNRSLPAFFKQQGYTVLGGGKIFHNDKVIRPQEWDNYFTRSQIKHPYQLEGQDLADAQLANQSRTKRYTVGEMSIAEVNEGDDAVWDYHVARWAAEQVGLEHDKPFFIAAGIFRPHLPWHVPKKYFDMYPLESIELPPYLEDDLDDLPYPPSNASEHDMVLEQDGWKQAIRGYLAAITYADVQVGRILDALFNGPNKDNTIVVLWGDHGWHLGEKHRWRKFALWEESTRTPYIWYVPGVTQANSSTQTAVDLQSLWPTLSELTGKAAPDFVEGHSIVDLMKTPDKEWRIPAITTQGYNNHAVRYGPYRYIRYDKGGEEFYDHSSDPYEWHNLAGSAEQRPQMDEFRAWLPQVNRQNEEGQSLFGGEQRYSGLKPTGLTKGEDSGKTD</sequence>
<keyword evidence="6" id="KW-0106">Calcium</keyword>
<protein>
    <submittedName>
        <fullName evidence="10">Iduronate-2-sulfatase</fullName>
    </submittedName>
</protein>
<evidence type="ECO:0000256" key="7">
    <source>
        <dbReference type="SAM" id="MobiDB-lite"/>
    </source>
</evidence>
<comment type="similarity">
    <text evidence="2">Belongs to the sulfatase family.</text>
</comment>
<keyword evidence="5" id="KW-0378">Hydrolase</keyword>
<dbReference type="Gene3D" id="3.40.720.10">
    <property type="entry name" value="Alkaline Phosphatase, subunit A"/>
    <property type="match status" value="1"/>
</dbReference>
<feature type="domain" description="Sulfatase N-terminal" evidence="9">
    <location>
        <begin position="24"/>
        <end position="366"/>
    </location>
</feature>
<dbReference type="PANTHER" id="PTHR45953">
    <property type="entry name" value="IDURONATE 2-SULFATASE"/>
    <property type="match status" value="1"/>
</dbReference>
<feature type="signal peptide" evidence="8">
    <location>
        <begin position="1"/>
        <end position="19"/>
    </location>
</feature>
<dbReference type="PANTHER" id="PTHR45953:SF1">
    <property type="entry name" value="IDURONATE 2-SULFATASE"/>
    <property type="match status" value="1"/>
</dbReference>
<dbReference type="InterPro" id="IPR035874">
    <property type="entry name" value="IDS"/>
</dbReference>
<evidence type="ECO:0000256" key="1">
    <source>
        <dbReference type="ARBA" id="ARBA00001913"/>
    </source>
</evidence>
<evidence type="ECO:0000259" key="9">
    <source>
        <dbReference type="Pfam" id="PF00884"/>
    </source>
</evidence>
<dbReference type="RefSeq" id="WP_115591641.1">
    <property type="nucleotide sequence ID" value="NZ_QRHA01000001.1"/>
</dbReference>
<dbReference type="Proteomes" id="UP000256561">
    <property type="component" value="Unassembled WGS sequence"/>
</dbReference>
<dbReference type="Pfam" id="PF00884">
    <property type="entry name" value="Sulfatase"/>
    <property type="match status" value="1"/>
</dbReference>
<comment type="cofactor">
    <cofactor evidence="1">
        <name>Ca(2+)</name>
        <dbReference type="ChEBI" id="CHEBI:29108"/>
    </cofactor>
</comment>
<accession>A0A3D8MFJ6</accession>
<gene>
    <name evidence="10" type="ORF">DXV75_02575</name>
</gene>
<dbReference type="GO" id="GO:0004423">
    <property type="term" value="F:iduronate-2-sulfatase activity"/>
    <property type="evidence" value="ECO:0007669"/>
    <property type="project" value="InterPro"/>
</dbReference>
<evidence type="ECO:0000256" key="5">
    <source>
        <dbReference type="ARBA" id="ARBA00022801"/>
    </source>
</evidence>
<evidence type="ECO:0000313" key="11">
    <source>
        <dbReference type="Proteomes" id="UP000256561"/>
    </source>
</evidence>
<dbReference type="GO" id="GO:0005737">
    <property type="term" value="C:cytoplasm"/>
    <property type="evidence" value="ECO:0007669"/>
    <property type="project" value="TreeGrafter"/>
</dbReference>
<feature type="region of interest" description="Disordered" evidence="7">
    <location>
        <begin position="453"/>
        <end position="489"/>
    </location>
</feature>
<proteinExistence type="inferred from homology"/>